<name>A0A4Q1UCU5_RHILE</name>
<organism evidence="1 2">
    <name type="scientific">Rhizobium leguminosarum</name>
    <dbReference type="NCBI Taxonomy" id="384"/>
    <lineage>
        <taxon>Bacteria</taxon>
        <taxon>Pseudomonadati</taxon>
        <taxon>Pseudomonadota</taxon>
        <taxon>Alphaproteobacteria</taxon>
        <taxon>Hyphomicrobiales</taxon>
        <taxon>Rhizobiaceae</taxon>
        <taxon>Rhizobium/Agrobacterium group</taxon>
        <taxon>Rhizobium</taxon>
    </lineage>
</organism>
<comment type="caution">
    <text evidence="1">The sequence shown here is derived from an EMBL/GenBank/DDBJ whole genome shotgun (WGS) entry which is preliminary data.</text>
</comment>
<accession>A0A4Q1UCU5</accession>
<dbReference type="EMBL" id="MZMU01000002">
    <property type="protein sequence ID" value="RXT29804.1"/>
    <property type="molecule type" value="Genomic_DNA"/>
</dbReference>
<evidence type="ECO:0000313" key="1">
    <source>
        <dbReference type="EMBL" id="RXT29804.1"/>
    </source>
</evidence>
<gene>
    <name evidence="1" type="ORF">B5P46_01650</name>
</gene>
<dbReference type="AlphaFoldDB" id="A0A4Q1UCU5"/>
<dbReference type="RefSeq" id="WP_129417172.1">
    <property type="nucleotide sequence ID" value="NZ_MZMU01000002.1"/>
</dbReference>
<dbReference type="Proteomes" id="UP000290767">
    <property type="component" value="Unassembled WGS sequence"/>
</dbReference>
<proteinExistence type="predicted"/>
<protein>
    <submittedName>
        <fullName evidence="1">Uncharacterized protein</fullName>
    </submittedName>
</protein>
<sequence>MKALFLVPPLTDPTRLPEPLLRAAAMVLATGGDIFDANRAAYRTFITNNHLMARQRILKSRLPGDGHGLISTAEEFYDYYRLLKSRLHTDDGAWNDPDAILQDLADPRLNFAKRDALRQDVERALDAAIAPYRANIRLNDLTAIHTTESSAELAAAAQLGEENPFCGFWNACLSDEPRMRMPLWLVWLDRDQQLIPLATLLAIVAGRSAPQIRLVGPFTENLSLCATTWLTACVAGAHRTMDEAFDAVGIDGPPTDAGAIADALRILAPGRASEQVTLELDPNECGRLETLTHACSSSLRLHVDKPLSIEALQSLAARIPVPRKWSASLRFGEVPNAETLVALSSRGMHSLHFEVKGFAGYVDEEAARVGIERAFAHTREAGMTVLASLVYGFPHDSPEAFERFLSFLSGRLDAVDRLVRFRLFQVHSGSPQERLPGEHGIVEVVAPDPNHDLARTRGYITRSGFDSRLFGAQAARAIAALAAPSPHFPATPLAMDSSDFGDAGLEHPIPSRTRSMLPVPGRADVVRLDPDVVLVSANYAFRALDAQFRGWLPRPGLPLPLPLAELQSLSLLRNRRTGAVTGIGESGRRLLEALREQCTVDELARETATDPAVLCVALGRLLAADLIQTMPSSAASPQIEDAPTTKDLAQ</sequence>
<evidence type="ECO:0000313" key="2">
    <source>
        <dbReference type="Proteomes" id="UP000290767"/>
    </source>
</evidence>
<reference evidence="1 2" key="1">
    <citation type="submission" date="2017-03" db="EMBL/GenBank/DDBJ databases">
        <authorList>
            <person name="Safronova V.I."/>
            <person name="Sazanova A.L."/>
            <person name="Chirak E.R."/>
        </authorList>
    </citation>
    <scope>NUCLEOTIDE SEQUENCE [LARGE SCALE GENOMIC DNA]</scope>
    <source>
        <strain evidence="1 2">Tri-43</strain>
    </source>
</reference>